<keyword evidence="1" id="KW-0472">Membrane</keyword>
<keyword evidence="1" id="KW-0812">Transmembrane</keyword>
<proteinExistence type="predicted"/>
<gene>
    <name evidence="2" type="ORF">BXYJ_LOCUS8010</name>
</gene>
<dbReference type="AlphaFoldDB" id="A0A7I8XE81"/>
<keyword evidence="3" id="KW-1185">Reference proteome</keyword>
<dbReference type="Proteomes" id="UP000582659">
    <property type="component" value="Unassembled WGS sequence"/>
</dbReference>
<accession>A0A7I8XE81</accession>
<evidence type="ECO:0000313" key="3">
    <source>
        <dbReference type="Proteomes" id="UP000659654"/>
    </source>
</evidence>
<sequence>MIDPPVAWQPIWIFLRIHLLPVVHCGLIFVYLIYSYYNIGRKWKGKPEPNSLRDQRIGVSHFFDPKRRETMLLLKI</sequence>
<protein>
    <submittedName>
        <fullName evidence="2">(pine wood nematode) hypothetical protein</fullName>
    </submittedName>
</protein>
<keyword evidence="1" id="KW-1133">Transmembrane helix</keyword>
<feature type="transmembrane region" description="Helical" evidence="1">
    <location>
        <begin position="12"/>
        <end position="34"/>
    </location>
</feature>
<organism evidence="2 3">
    <name type="scientific">Bursaphelenchus xylophilus</name>
    <name type="common">Pinewood nematode worm</name>
    <name type="synonym">Aphelenchoides xylophilus</name>
    <dbReference type="NCBI Taxonomy" id="6326"/>
    <lineage>
        <taxon>Eukaryota</taxon>
        <taxon>Metazoa</taxon>
        <taxon>Ecdysozoa</taxon>
        <taxon>Nematoda</taxon>
        <taxon>Chromadorea</taxon>
        <taxon>Rhabditida</taxon>
        <taxon>Tylenchina</taxon>
        <taxon>Tylenchomorpha</taxon>
        <taxon>Aphelenchoidea</taxon>
        <taxon>Aphelenchoididae</taxon>
        <taxon>Bursaphelenchus</taxon>
    </lineage>
</organism>
<dbReference type="Proteomes" id="UP000659654">
    <property type="component" value="Unassembled WGS sequence"/>
</dbReference>
<dbReference type="EMBL" id="CAJFCV020000004">
    <property type="protein sequence ID" value="CAG9113132.1"/>
    <property type="molecule type" value="Genomic_DNA"/>
</dbReference>
<dbReference type="EMBL" id="CAJFDI010000004">
    <property type="protein sequence ID" value="CAD5224371.1"/>
    <property type="molecule type" value="Genomic_DNA"/>
</dbReference>
<name>A0A7I8XE81_BURXY</name>
<reference evidence="2" key="1">
    <citation type="submission" date="2020-09" db="EMBL/GenBank/DDBJ databases">
        <authorList>
            <person name="Kikuchi T."/>
        </authorList>
    </citation>
    <scope>NUCLEOTIDE SEQUENCE</scope>
    <source>
        <strain evidence="2">Ka4C1</strain>
    </source>
</reference>
<evidence type="ECO:0000256" key="1">
    <source>
        <dbReference type="SAM" id="Phobius"/>
    </source>
</evidence>
<comment type="caution">
    <text evidence="2">The sequence shown here is derived from an EMBL/GenBank/DDBJ whole genome shotgun (WGS) entry which is preliminary data.</text>
</comment>
<evidence type="ECO:0000313" key="2">
    <source>
        <dbReference type="EMBL" id="CAD5224371.1"/>
    </source>
</evidence>